<accession>A0ACC0F6I0</accession>
<evidence type="ECO:0000313" key="1">
    <source>
        <dbReference type="EMBL" id="KAI7984264.1"/>
    </source>
</evidence>
<name>A0ACC0F6I0_9ERIC</name>
<keyword evidence="1" id="KW-0575">Peroxidase</keyword>
<reference evidence="1 2" key="1">
    <citation type="journal article" date="2022" name="Plant J.">
        <title>Chromosome-level genome of Camellia lanceoleosa provides a valuable resource for understanding genome evolution and self-incompatibility.</title>
        <authorList>
            <person name="Gong W."/>
            <person name="Xiao S."/>
            <person name="Wang L."/>
            <person name="Liao Z."/>
            <person name="Chang Y."/>
            <person name="Mo W."/>
            <person name="Hu G."/>
            <person name="Li W."/>
            <person name="Zhao G."/>
            <person name="Zhu H."/>
            <person name="Hu X."/>
            <person name="Ji K."/>
            <person name="Xiang X."/>
            <person name="Song Q."/>
            <person name="Yuan D."/>
            <person name="Jin S."/>
            <person name="Zhang L."/>
        </authorList>
    </citation>
    <scope>NUCLEOTIDE SEQUENCE [LARGE SCALE GENOMIC DNA]</scope>
    <source>
        <strain evidence="1">SQ_2022a</strain>
    </source>
</reference>
<keyword evidence="2" id="KW-1185">Reference proteome</keyword>
<dbReference type="Proteomes" id="UP001060215">
    <property type="component" value="Chromosome 11"/>
</dbReference>
<organism evidence="1 2">
    <name type="scientific">Camellia lanceoleosa</name>
    <dbReference type="NCBI Taxonomy" id="1840588"/>
    <lineage>
        <taxon>Eukaryota</taxon>
        <taxon>Viridiplantae</taxon>
        <taxon>Streptophyta</taxon>
        <taxon>Embryophyta</taxon>
        <taxon>Tracheophyta</taxon>
        <taxon>Spermatophyta</taxon>
        <taxon>Magnoliopsida</taxon>
        <taxon>eudicotyledons</taxon>
        <taxon>Gunneridae</taxon>
        <taxon>Pentapetalae</taxon>
        <taxon>asterids</taxon>
        <taxon>Ericales</taxon>
        <taxon>Theaceae</taxon>
        <taxon>Camellia</taxon>
    </lineage>
</organism>
<comment type="caution">
    <text evidence="1">The sequence shown here is derived from an EMBL/GenBank/DDBJ whole genome shotgun (WGS) entry which is preliminary data.</text>
</comment>
<keyword evidence="1" id="KW-0560">Oxidoreductase</keyword>
<proteinExistence type="predicted"/>
<gene>
    <name evidence="1" type="ORF">LOK49_LG15G02574</name>
</gene>
<sequence>MPSSFLKLNGYCLVIGLLMSSWTCMVVKSQLSADFYSATCPNLLAVVRKQVQNAVKTEMRMAASLLRLHFHDCFVNGCDASLLLDGSDSEKFALPNLNSARGFEVVDAIKSAVESACSGIVSCADILAIAARDAVVLSGGQTWKVLLGRRDGLVANKDGATNGLPSPFDSVGNITAKFVAVGLNQTDVVILSGSHTIGLARCATFSGRLFNFSGTGAPDSTMDTTMVSDLQSRCPTTGDGNNTAPLDRNSIDLFDNHYFQNLLNGKGLLQSDQILYSSDEAATTTKSLVELYSNNLSLFLGDFAKSMIKMGNINPLTGSSGQIRKDCRAVNS</sequence>
<dbReference type="EMBL" id="CM045768">
    <property type="protein sequence ID" value="KAI7984264.1"/>
    <property type="molecule type" value="Genomic_DNA"/>
</dbReference>
<evidence type="ECO:0000313" key="2">
    <source>
        <dbReference type="Proteomes" id="UP001060215"/>
    </source>
</evidence>
<protein>
    <submittedName>
        <fullName evidence="1">Peroxidase 59</fullName>
    </submittedName>
</protein>